<feature type="domain" description="Exonuclease" evidence="1">
    <location>
        <begin position="37"/>
        <end position="210"/>
    </location>
</feature>
<dbReference type="GO" id="GO:0004527">
    <property type="term" value="F:exonuclease activity"/>
    <property type="evidence" value="ECO:0007669"/>
    <property type="project" value="UniProtKB-KW"/>
</dbReference>
<dbReference type="InterPro" id="IPR013520">
    <property type="entry name" value="Ribonucl_H"/>
</dbReference>
<dbReference type="PANTHER" id="PTHR30231:SF41">
    <property type="entry name" value="DNA POLYMERASE III SUBUNIT EPSILON"/>
    <property type="match status" value="1"/>
</dbReference>
<proteinExistence type="predicted"/>
<dbReference type="InterPro" id="IPR012337">
    <property type="entry name" value="RNaseH-like_sf"/>
</dbReference>
<protein>
    <submittedName>
        <fullName evidence="2">3'-5' exonuclease</fullName>
    </submittedName>
</protein>
<dbReference type="Pfam" id="PF00929">
    <property type="entry name" value="RNase_T"/>
    <property type="match status" value="1"/>
</dbReference>
<keyword evidence="2" id="KW-0378">Hydrolase</keyword>
<dbReference type="SMART" id="SM00479">
    <property type="entry name" value="EXOIII"/>
    <property type="match status" value="1"/>
</dbReference>
<dbReference type="PANTHER" id="PTHR30231">
    <property type="entry name" value="DNA POLYMERASE III SUBUNIT EPSILON"/>
    <property type="match status" value="1"/>
</dbReference>
<reference evidence="2 3" key="1">
    <citation type="submission" date="2023-09" db="EMBL/GenBank/DDBJ databases">
        <authorList>
            <person name="Rey-Velasco X."/>
        </authorList>
    </citation>
    <scope>NUCLEOTIDE SEQUENCE [LARGE SCALE GENOMIC DNA]</scope>
    <source>
        <strain evidence="2 3">F297</strain>
    </source>
</reference>
<dbReference type="SUPFAM" id="SSF53098">
    <property type="entry name" value="Ribonuclease H-like"/>
    <property type="match status" value="1"/>
</dbReference>
<comment type="caution">
    <text evidence="2">The sequence shown here is derived from an EMBL/GenBank/DDBJ whole genome shotgun (WGS) entry which is preliminary data.</text>
</comment>
<evidence type="ECO:0000259" key="1">
    <source>
        <dbReference type="SMART" id="SM00479"/>
    </source>
</evidence>
<keyword evidence="2" id="KW-0269">Exonuclease</keyword>
<name>A0ABU3CXK2_9FLAO</name>
<dbReference type="InterPro" id="IPR006054">
    <property type="entry name" value="DnaQ"/>
</dbReference>
<keyword evidence="3" id="KW-1185">Reference proteome</keyword>
<dbReference type="InterPro" id="IPR036397">
    <property type="entry name" value="RNaseH_sf"/>
</dbReference>
<gene>
    <name evidence="2" type="ORF">RM529_12620</name>
</gene>
<evidence type="ECO:0000313" key="2">
    <source>
        <dbReference type="EMBL" id="MDT0650996.1"/>
    </source>
</evidence>
<keyword evidence="2" id="KW-0540">Nuclease</keyword>
<organism evidence="2 3">
    <name type="scientific">Autumnicola edwardsiae</name>
    <dbReference type="NCBI Taxonomy" id="3075594"/>
    <lineage>
        <taxon>Bacteria</taxon>
        <taxon>Pseudomonadati</taxon>
        <taxon>Bacteroidota</taxon>
        <taxon>Flavobacteriia</taxon>
        <taxon>Flavobacteriales</taxon>
        <taxon>Flavobacteriaceae</taxon>
        <taxon>Autumnicola</taxon>
    </lineage>
</organism>
<dbReference type="RefSeq" id="WP_311485138.1">
    <property type="nucleotide sequence ID" value="NZ_JAVRHP010000073.1"/>
</dbReference>
<evidence type="ECO:0000313" key="3">
    <source>
        <dbReference type="Proteomes" id="UP001248819"/>
    </source>
</evidence>
<dbReference type="Gene3D" id="3.30.420.10">
    <property type="entry name" value="Ribonuclease H-like superfamily/Ribonuclease H"/>
    <property type="match status" value="1"/>
</dbReference>
<dbReference type="EMBL" id="JAVRHP010000073">
    <property type="protein sequence ID" value="MDT0650996.1"/>
    <property type="molecule type" value="Genomic_DNA"/>
</dbReference>
<dbReference type="Proteomes" id="UP001248819">
    <property type="component" value="Unassembled WGS sequence"/>
</dbReference>
<sequence>MISNWFKKKEPQDLPDFWNTYAKNFDQKLPEKISDVRFVVLDTETTGFDYKEDRMLCIGAVSVQHNQINMADNFEIYIEQEKFNPESVEIHGIIKNEKVATLSEEEAVKHFLNYIENAVLVAHHANFDITMINKALKRMGLPKLKNRILDTMFLYRRTRITSNLIDREKNYSLDEIAEAYTIDVSDRHTAAGDAFITAIAFLKILGRLNKNGQMKLKNLF</sequence>
<dbReference type="NCBIfam" id="TIGR00573">
    <property type="entry name" value="dnaq"/>
    <property type="match status" value="1"/>
</dbReference>
<accession>A0ABU3CXK2</accession>
<dbReference type="CDD" id="cd06127">
    <property type="entry name" value="DEDDh"/>
    <property type="match status" value="1"/>
</dbReference>